<organism evidence="3 4">
    <name type="scientific">Salegentibacter echinorum</name>
    <dbReference type="NCBI Taxonomy" id="1073325"/>
    <lineage>
        <taxon>Bacteria</taxon>
        <taxon>Pseudomonadati</taxon>
        <taxon>Bacteroidota</taxon>
        <taxon>Flavobacteriia</taxon>
        <taxon>Flavobacteriales</taxon>
        <taxon>Flavobacteriaceae</taxon>
        <taxon>Salegentibacter</taxon>
    </lineage>
</organism>
<dbReference type="STRING" id="1073325.SAMN05444483_101607"/>
<evidence type="ECO:0000313" key="3">
    <source>
        <dbReference type="EMBL" id="SHF56486.1"/>
    </source>
</evidence>
<dbReference type="EMBL" id="FQVT01000001">
    <property type="protein sequence ID" value="SHF56486.1"/>
    <property type="molecule type" value="Genomic_DNA"/>
</dbReference>
<dbReference type="RefSeq" id="WP_072876524.1">
    <property type="nucleotide sequence ID" value="NZ_FQVT01000001.1"/>
</dbReference>
<gene>
    <name evidence="3" type="ORF">SAMN05444483_101607</name>
</gene>
<dbReference type="Pfam" id="PF01882">
    <property type="entry name" value="DUF58"/>
    <property type="match status" value="1"/>
</dbReference>
<reference evidence="4" key="1">
    <citation type="submission" date="2016-11" db="EMBL/GenBank/DDBJ databases">
        <authorList>
            <person name="Varghese N."/>
            <person name="Submissions S."/>
        </authorList>
    </citation>
    <scope>NUCLEOTIDE SEQUENCE [LARGE SCALE GENOMIC DNA]</scope>
    <source>
        <strain evidence="4">DSM 24579</strain>
    </source>
</reference>
<sequence length="443" mass="51432">MLKFLKSLYLNSRFFYAIFAIAILFLCSFWFEFLYAPTWVLSIILFFLLLGELVGLYKNKGVQAERILPQKFSNSDDNEVIIQVENKYSFGVSCELIDEIPIQFQKRDFLKQLKVSAGEIEQFNYSLRPVERGEYFFGKLNVYTRTKIGLAKRRTIFGDQQMLKVYPSFIQMKKLDFLAIDRRLSQPGLKKIRRIGHTMEFEQIKEYVPGDDIRTINWKATAKQGELMVNQFQDEKAQPVYSVIDTGRVMKMPFKGLSLLDYAINSSLAFSNIALKKKDKVGLLSFSSKIDGLLKANSRLSQLQQIMERLYNIKTQFPDSDFNMLYTNLRKKVTQRSLLMLYTNFEHISALKRQLPYLKAINKKHVLVVIFFENTEMDKIIASQPENTTAMAHQVMAENFVQQKKLMAAELRAHGINTLLTKPEELSVNSINKYLEIKARGIL</sequence>
<feature type="transmembrane region" description="Helical" evidence="1">
    <location>
        <begin position="37"/>
        <end position="57"/>
    </location>
</feature>
<keyword evidence="4" id="KW-1185">Reference proteome</keyword>
<protein>
    <submittedName>
        <fullName evidence="3">Uncharacterized conserved protein, DUF58 family, contains vWF domain</fullName>
    </submittedName>
</protein>
<evidence type="ECO:0000259" key="2">
    <source>
        <dbReference type="Pfam" id="PF01882"/>
    </source>
</evidence>
<dbReference type="Proteomes" id="UP000183945">
    <property type="component" value="Unassembled WGS sequence"/>
</dbReference>
<name>A0A1M5CP82_SALEC</name>
<feature type="transmembrane region" description="Helical" evidence="1">
    <location>
        <begin position="12"/>
        <end position="31"/>
    </location>
</feature>
<evidence type="ECO:0000313" key="4">
    <source>
        <dbReference type="Proteomes" id="UP000183945"/>
    </source>
</evidence>
<dbReference type="PANTHER" id="PTHR33608:SF3">
    <property type="entry name" value="SLR2013 PROTEIN"/>
    <property type="match status" value="1"/>
</dbReference>
<keyword evidence="1" id="KW-0812">Transmembrane</keyword>
<feature type="domain" description="DUF58" evidence="2">
    <location>
        <begin position="204"/>
        <end position="369"/>
    </location>
</feature>
<keyword evidence="1" id="KW-0472">Membrane</keyword>
<proteinExistence type="predicted"/>
<evidence type="ECO:0000256" key="1">
    <source>
        <dbReference type="SAM" id="Phobius"/>
    </source>
</evidence>
<dbReference type="AlphaFoldDB" id="A0A1M5CP82"/>
<dbReference type="PANTHER" id="PTHR33608">
    <property type="entry name" value="BLL2464 PROTEIN"/>
    <property type="match status" value="1"/>
</dbReference>
<accession>A0A1M5CP82</accession>
<dbReference type="InterPro" id="IPR002881">
    <property type="entry name" value="DUF58"/>
</dbReference>
<dbReference type="OrthoDB" id="845740at2"/>
<keyword evidence="1" id="KW-1133">Transmembrane helix</keyword>